<feature type="region of interest" description="Disordered" evidence="1">
    <location>
        <begin position="417"/>
        <end position="439"/>
    </location>
</feature>
<feature type="region of interest" description="Disordered" evidence="1">
    <location>
        <begin position="1918"/>
        <end position="1971"/>
    </location>
</feature>
<reference evidence="2 3" key="1">
    <citation type="journal article" date="2021" name="MBio">
        <title>A New Model Trypanosomatid, Novymonas esmeraldas: Genomic Perception of Its 'Candidatus Pandoraea novymonadis' Endosymbiont.</title>
        <authorList>
            <person name="Zakharova A."/>
            <person name="Saura A."/>
            <person name="Butenko A."/>
            <person name="Podesvova L."/>
            <person name="Warmusova S."/>
            <person name="Kostygov A.Y."/>
            <person name="Nenarokova A."/>
            <person name="Lukes J."/>
            <person name="Opperdoes F.R."/>
            <person name="Yurchenko V."/>
        </authorList>
    </citation>
    <scope>NUCLEOTIDE SEQUENCE [LARGE SCALE GENOMIC DNA]</scope>
    <source>
        <strain evidence="2 3">E262AT.01</strain>
    </source>
</reference>
<feature type="region of interest" description="Disordered" evidence="1">
    <location>
        <begin position="692"/>
        <end position="768"/>
    </location>
</feature>
<evidence type="ECO:0000313" key="3">
    <source>
        <dbReference type="Proteomes" id="UP001430356"/>
    </source>
</evidence>
<feature type="compositionally biased region" description="Low complexity" evidence="1">
    <location>
        <begin position="144"/>
        <end position="160"/>
    </location>
</feature>
<feature type="compositionally biased region" description="Gly residues" evidence="1">
    <location>
        <begin position="717"/>
        <end position="728"/>
    </location>
</feature>
<feature type="region of interest" description="Disordered" evidence="1">
    <location>
        <begin position="1"/>
        <end position="84"/>
    </location>
</feature>
<protein>
    <submittedName>
        <fullName evidence="2">Uncharacterized protein</fullName>
    </submittedName>
</protein>
<evidence type="ECO:0000256" key="1">
    <source>
        <dbReference type="SAM" id="MobiDB-lite"/>
    </source>
</evidence>
<dbReference type="EMBL" id="JAECZO010000049">
    <property type="protein sequence ID" value="KAK7195202.1"/>
    <property type="molecule type" value="Genomic_DNA"/>
</dbReference>
<feature type="region of interest" description="Disordered" evidence="1">
    <location>
        <begin position="1142"/>
        <end position="1186"/>
    </location>
</feature>
<comment type="caution">
    <text evidence="2">The sequence shown here is derived from an EMBL/GenBank/DDBJ whole genome shotgun (WGS) entry which is preliminary data.</text>
</comment>
<dbReference type="PANTHER" id="PTHR45725:SF18">
    <property type="entry name" value="ORC1-LIKE AAA ATPASE DOMAIN-CONTAINING PROTEIN"/>
    <property type="match status" value="1"/>
</dbReference>
<feature type="compositionally biased region" description="Polar residues" evidence="1">
    <location>
        <begin position="71"/>
        <end position="84"/>
    </location>
</feature>
<name>A0AAW0EP03_9TRYP</name>
<accession>A0AAW0EP03</accession>
<feature type="compositionally biased region" description="Low complexity" evidence="1">
    <location>
        <begin position="1171"/>
        <end position="1185"/>
    </location>
</feature>
<feature type="region of interest" description="Disordered" evidence="1">
    <location>
        <begin position="327"/>
        <end position="354"/>
    </location>
</feature>
<feature type="region of interest" description="Disordered" evidence="1">
    <location>
        <begin position="193"/>
        <end position="219"/>
    </location>
</feature>
<feature type="compositionally biased region" description="Low complexity" evidence="1">
    <location>
        <begin position="745"/>
        <end position="765"/>
    </location>
</feature>
<dbReference type="Proteomes" id="UP001430356">
    <property type="component" value="Unassembled WGS sequence"/>
</dbReference>
<proteinExistence type="predicted"/>
<keyword evidence="3" id="KW-1185">Reference proteome</keyword>
<gene>
    <name evidence="2" type="ORF">NESM_000445200</name>
</gene>
<dbReference type="PANTHER" id="PTHR45725">
    <property type="entry name" value="FORMIN HOMOLOGY 2 FAMILY MEMBER"/>
    <property type="match status" value="1"/>
</dbReference>
<evidence type="ECO:0000313" key="2">
    <source>
        <dbReference type="EMBL" id="KAK7195202.1"/>
    </source>
</evidence>
<organism evidence="2 3">
    <name type="scientific">Novymonas esmeraldas</name>
    <dbReference type="NCBI Taxonomy" id="1808958"/>
    <lineage>
        <taxon>Eukaryota</taxon>
        <taxon>Discoba</taxon>
        <taxon>Euglenozoa</taxon>
        <taxon>Kinetoplastea</taxon>
        <taxon>Metakinetoplastina</taxon>
        <taxon>Trypanosomatida</taxon>
        <taxon>Trypanosomatidae</taxon>
        <taxon>Novymonas</taxon>
    </lineage>
</organism>
<sequence>MGQSQARVVSALQRSPRRRHHRHDGSSGVGGGATGSLASPVTHIHSASAASSMTSASPHRSTHGRRHGDQSRQPISPMSTTATSKQIDAELREAAILVAAEEIVGAPLGELECTASGFLSLNDYGFVAETVTALSARLFRDAGAPPTATTPATPAAQQPGCSTEEQSNAAELVDGTATWSSWAVVRDALVGDGRGGAAEDRGAPTRGRHRTIVGDSSVDGTLLTSSTAVTSSTEHSGAVPPVVDGADTAVSFLSVVANGTGSLADALSATATTAAFGEDHGSPNCTPTVADMDFGLETRATPPEAAYTSAGKRSSDAVAALVPERLLLSQKPSPPSERHTRTRAPPPPPPPPLSMRDLAAIAEQDDVLLCYLKSLSRRARGLSSKLQVMAPQSVLRVFLLSATGMTGASGTAALLPTTAPASGPPPPGLPANHSQSETSAGIHAGEGDVWISHSEIVVRSLTEAETLAAEKRSDALSAMGDELLQLFADTKAITLHKMVLFAESMPLSINSRLSHDYLLPTAPITASYVGCGVHTRRTKEFFVPMVERVALLDGLSSFKTPEMLLLGISRVSVLASEIMSCFALGAVLGCVSRWRELRESGCTDSDDVVETMERFAAAYCAGHDSLMDEAFPSLRKQYPHIFIVSSFAIKEEDGGRPPMLTVTLSVLMKLVFLFAGGLESIRADDRRVAAEAVREKRQRQGTLMDPKNTPGPLLRPGNGGGGGGGGGSVTAAAASPPMLSPPSPATAATAAAAAARRAGSESTASPHWSMSVSAGSYTGPHSDFSLASGEAGCTVSDDVALAAALQVPSATLLIDLGAKLLIRGPLAAHTSTAASVRTARVVSRVWRLLFQATGLLPFGRACPAEMTEWMPLFPLYILSTEAKHVMLAVYAQVVGQSTLPLGPVQRGDALHSTACAVQNVVLAADEALQSPSYRIHPFFSAATSMWPPRSAGDAPAQPFTKAAGLRRDLYELCAQQAAAAFLPGVDIGKQVHAVPLPGGAAALRLDKLADRSPVALQRLGDHRDCLALAVSWRNASPACSLSRTVVTEASSKRGSHIATGPPVGEGDEVTILWAAAATARRRYSSIDKLLGVVKRSSMVATRAGANTPPAAAGAVLSAHEFVDPNRAHARVHGRAEAVLQGREVAPPHPQRVTDGLPSKAAGAYVPPPPLLSQQQQQQQGQTRPPATLRSRVCMVLATTHPTQFIVVLDTHNHIPLTTAATAVDGPTVAGLLHHRRQCAPFISLADRRCVWTSPAFARHDGGGGAAAAPLLPVATLLGWLLGQSPGNGVVFTLPLPPLAFRILSQAVHLEQSMDDVQLTPADLSLLESDSTSSDLRAQLMQHVRELYLQQAALEAETEAESATVVLSSPSSPATVCRSGTFSGSGSGSHRGIPADFAYSGSPAVARRQHQRLKKELVDMAQWLMWNTTSAGSGGREDADTAAAGRGFWSAMLRGLRESPLPATPLFAQCCARTVRDVLCGPCERLDDDFSISGSFLLLVEDGGRGGGKAATDTSAAQDGYRGAVRRTAVRVLDELPLRERRVLLRFITGQCLRTRGPQVETLRIVVESTFPSASQRMQKRGVSILSTHSEAPLVTTLNTGDSSLSGAPASEATMRASVDATLQLLPTSHPSERTLVIPNYFDALLVGSYRSAVLGVPPTTTLACDPADPNKLFLDGADALHAWTELTAEQQATLRRRYREHLRHRVRAALYIYLLSNADTAAEAWELGPQMGFAAAAVPDAGGASVTLPGGDGTTADGGVFMRGADGEFIFVEHVEDALAGSSRSCLDDGDGTPGRESSEYDMLLAATATTTAEPAEDRVAFAAIDGDDTGTSEHEDGVGHTRSRQSTGLFDTLESGILAEDSLHGYRSAASFKFAAETRESMVDAGRTQSAAATAAAATAAAAAAAAAATAAAAAAGEEEAREGGHSAAPARPHCSRPESATLPMALAPPRRPSAVTADMAHRTRKPRTTTTTAAAAAATAATRRIPSATARGRRLNAVSATSAAASPGGSPPPIAASAVVAVEDAKETQLQAEVDSCIRELFPYGAQPPP</sequence>
<feature type="compositionally biased region" description="Pro residues" evidence="1">
    <location>
        <begin position="344"/>
        <end position="353"/>
    </location>
</feature>
<feature type="region of interest" description="Disordered" evidence="1">
    <location>
        <begin position="144"/>
        <end position="165"/>
    </location>
</feature>
<feature type="region of interest" description="Disordered" evidence="1">
    <location>
        <begin position="1827"/>
        <end position="1848"/>
    </location>
</feature>
<dbReference type="InterPro" id="IPR051425">
    <property type="entry name" value="Formin_Homology"/>
</dbReference>
<feature type="compositionally biased region" description="Low complexity" evidence="1">
    <location>
        <begin position="46"/>
        <end position="57"/>
    </location>
</feature>